<dbReference type="InterPro" id="IPR011057">
    <property type="entry name" value="Mss4-like_sf"/>
</dbReference>
<evidence type="ECO:0000256" key="4">
    <source>
        <dbReference type="ARBA" id="ARBA00023239"/>
    </source>
</evidence>
<gene>
    <name evidence="6" type="ORF">NSE01_31120</name>
</gene>
<evidence type="ECO:0000256" key="3">
    <source>
        <dbReference type="ARBA" id="ARBA00022833"/>
    </source>
</evidence>
<dbReference type="Gene3D" id="3.90.1590.10">
    <property type="entry name" value="glutathione-dependent formaldehyde- activating enzyme (gfa)"/>
    <property type="match status" value="1"/>
</dbReference>
<evidence type="ECO:0000259" key="5">
    <source>
        <dbReference type="PROSITE" id="PS51891"/>
    </source>
</evidence>
<dbReference type="GO" id="GO:0016846">
    <property type="term" value="F:carbon-sulfur lyase activity"/>
    <property type="evidence" value="ECO:0007669"/>
    <property type="project" value="InterPro"/>
</dbReference>
<proteinExistence type="inferred from homology"/>
<dbReference type="EMBL" id="BJYR01000020">
    <property type="protein sequence ID" value="GEO01280.1"/>
    <property type="molecule type" value="Genomic_DNA"/>
</dbReference>
<evidence type="ECO:0000313" key="6">
    <source>
        <dbReference type="EMBL" id="GEO01280.1"/>
    </source>
</evidence>
<comment type="similarity">
    <text evidence="1">Belongs to the Gfa family.</text>
</comment>
<keyword evidence="2" id="KW-0479">Metal-binding</keyword>
<dbReference type="RefSeq" id="WP_147160599.1">
    <property type="nucleotide sequence ID" value="NZ_BJYR01000020.1"/>
</dbReference>
<dbReference type="Proteomes" id="UP000321464">
    <property type="component" value="Unassembled WGS sequence"/>
</dbReference>
<name>A0A512ANJ6_9SPHN</name>
<dbReference type="PROSITE" id="PS51891">
    <property type="entry name" value="CENP_V_GFA"/>
    <property type="match status" value="1"/>
</dbReference>
<evidence type="ECO:0000256" key="2">
    <source>
        <dbReference type="ARBA" id="ARBA00022723"/>
    </source>
</evidence>
<dbReference type="OrthoDB" id="7186766at2"/>
<dbReference type="AlphaFoldDB" id="A0A512ANJ6"/>
<dbReference type="PANTHER" id="PTHR33337">
    <property type="entry name" value="GFA DOMAIN-CONTAINING PROTEIN"/>
    <property type="match status" value="1"/>
</dbReference>
<organism evidence="6 7">
    <name type="scientific">Novosphingobium sediminis</name>
    <dbReference type="NCBI Taxonomy" id="707214"/>
    <lineage>
        <taxon>Bacteria</taxon>
        <taxon>Pseudomonadati</taxon>
        <taxon>Pseudomonadota</taxon>
        <taxon>Alphaproteobacteria</taxon>
        <taxon>Sphingomonadales</taxon>
        <taxon>Sphingomonadaceae</taxon>
        <taxon>Novosphingobium</taxon>
    </lineage>
</organism>
<feature type="domain" description="CENP-V/GFA" evidence="5">
    <location>
        <begin position="11"/>
        <end position="123"/>
    </location>
</feature>
<dbReference type="Pfam" id="PF04828">
    <property type="entry name" value="GFA"/>
    <property type="match status" value="1"/>
</dbReference>
<accession>A0A512ANJ6</accession>
<evidence type="ECO:0000313" key="7">
    <source>
        <dbReference type="Proteomes" id="UP000321464"/>
    </source>
</evidence>
<reference evidence="6 7" key="1">
    <citation type="submission" date="2019-07" db="EMBL/GenBank/DDBJ databases">
        <title>Whole genome shotgun sequence of Novosphingobium sediminis NBRC 106119.</title>
        <authorList>
            <person name="Hosoyama A."/>
            <person name="Uohara A."/>
            <person name="Ohji S."/>
            <person name="Ichikawa N."/>
        </authorList>
    </citation>
    <scope>NUCLEOTIDE SEQUENCE [LARGE SCALE GENOMIC DNA]</scope>
    <source>
        <strain evidence="6 7">NBRC 106119</strain>
    </source>
</reference>
<keyword evidence="7" id="KW-1185">Reference proteome</keyword>
<evidence type="ECO:0000256" key="1">
    <source>
        <dbReference type="ARBA" id="ARBA00005495"/>
    </source>
</evidence>
<protein>
    <recommendedName>
        <fullName evidence="5">CENP-V/GFA domain-containing protein</fullName>
    </recommendedName>
</protein>
<keyword evidence="3" id="KW-0862">Zinc</keyword>
<dbReference type="InterPro" id="IPR006913">
    <property type="entry name" value="CENP-V/GFA"/>
</dbReference>
<keyword evidence="4" id="KW-0456">Lyase</keyword>
<dbReference type="SUPFAM" id="SSF51316">
    <property type="entry name" value="Mss4-like"/>
    <property type="match status" value="1"/>
</dbReference>
<sequence>MSEAEAAGERRSGGCLCGSVRYETSWPPLLTGVCHCRHCQKQAGTAFSVLVAVPFAALERSGDLTVYEDGSESGNPVMRKFCGKCGSPVFSETPDGMAQGMIFIKAGTLDNPDELEPTVHFWTQSKQNWVTIPQGAVLLEKQ</sequence>
<dbReference type="PANTHER" id="PTHR33337:SF40">
    <property type="entry name" value="CENP-V_GFA DOMAIN-CONTAINING PROTEIN-RELATED"/>
    <property type="match status" value="1"/>
</dbReference>
<comment type="caution">
    <text evidence="6">The sequence shown here is derived from an EMBL/GenBank/DDBJ whole genome shotgun (WGS) entry which is preliminary data.</text>
</comment>
<dbReference type="GO" id="GO:0046872">
    <property type="term" value="F:metal ion binding"/>
    <property type="evidence" value="ECO:0007669"/>
    <property type="project" value="UniProtKB-KW"/>
</dbReference>